<reference evidence="1 2" key="1">
    <citation type="submission" date="2024-02" db="EMBL/GenBank/DDBJ databases">
        <title>STSV induces naive adaptation in Sulfolobus.</title>
        <authorList>
            <person name="Xiang X."/>
            <person name="Song M."/>
        </authorList>
    </citation>
    <scope>NUCLEOTIDE SEQUENCE [LARGE SCALE GENOMIC DNA]</scope>
    <source>
        <strain evidence="1 2">RT2</strain>
    </source>
</reference>
<dbReference type="EC" id="2.4.2.52" evidence="1"/>
<dbReference type="EMBL" id="CP146016">
    <property type="protein sequence ID" value="WWQ59949.1"/>
    <property type="molecule type" value="Genomic_DNA"/>
</dbReference>
<proteinExistence type="predicted"/>
<dbReference type="AlphaFoldDB" id="A0AAX4KZ46"/>
<gene>
    <name evidence="1" type="ORF">V6M85_10830</name>
</gene>
<dbReference type="RefSeq" id="WP_338599867.1">
    <property type="nucleotide sequence ID" value="NZ_CP146016.1"/>
</dbReference>
<dbReference type="GeneID" id="89337269"/>
<organism evidence="1 2">
    <name type="scientific">Sulfolobus tengchongensis</name>
    <dbReference type="NCBI Taxonomy" id="207809"/>
    <lineage>
        <taxon>Archaea</taxon>
        <taxon>Thermoproteota</taxon>
        <taxon>Thermoprotei</taxon>
        <taxon>Sulfolobales</taxon>
        <taxon>Sulfolobaceae</taxon>
        <taxon>Sulfolobus</taxon>
    </lineage>
</organism>
<dbReference type="GO" id="GO:0016757">
    <property type="term" value="F:glycosyltransferase activity"/>
    <property type="evidence" value="ECO:0007669"/>
    <property type="project" value="UniProtKB-KW"/>
</dbReference>
<dbReference type="GO" id="GO:0046917">
    <property type="term" value="F:triphosphoribosyl-dephospho-CoA synthase activity"/>
    <property type="evidence" value="ECO:0007669"/>
    <property type="project" value="UniProtKB-EC"/>
</dbReference>
<dbReference type="PANTHER" id="PTHR42280">
    <property type="entry name" value="CITG FAMILY PROTEIN"/>
    <property type="match status" value="1"/>
</dbReference>
<accession>A0AAX4KZ46</accession>
<keyword evidence="2" id="KW-1185">Reference proteome</keyword>
<dbReference type="PANTHER" id="PTHR42280:SF1">
    <property type="entry name" value="CITG FAMILY PROTEIN"/>
    <property type="match status" value="1"/>
</dbReference>
<name>A0AAX4KZ46_9CREN</name>
<keyword evidence="1" id="KW-0328">Glycosyltransferase</keyword>
<dbReference type="InterPro" id="IPR002736">
    <property type="entry name" value="CitG"/>
</dbReference>
<protein>
    <submittedName>
        <fullName evidence="1">Triphosphoribosyl-dephospho-CoA synthase</fullName>
        <ecNumber evidence="1">2.4.2.52</ecNumber>
    </submittedName>
</protein>
<dbReference type="GO" id="GO:0005524">
    <property type="term" value="F:ATP binding"/>
    <property type="evidence" value="ECO:0007669"/>
    <property type="project" value="InterPro"/>
</dbReference>
<evidence type="ECO:0000313" key="1">
    <source>
        <dbReference type="EMBL" id="WWQ59949.1"/>
    </source>
</evidence>
<dbReference type="Gene3D" id="1.10.4200.10">
    <property type="entry name" value="Triphosphoribosyl-dephospho-CoA protein"/>
    <property type="match status" value="1"/>
</dbReference>
<keyword evidence="1" id="KW-0808">Transferase</keyword>
<sequence>MLEDTLNLCNEIAYILAQASLVESYVFKPGNASRFQDLANVKYIDLVRSATLSSQYYRELCVRRVKGIKRIYDTLYDLVIRARRLGFEYQLFGTYMLLAPIAYESIAVKDVFSLKRGVGYVLKRLGTDEAGWFIKALRELSLTYLGKLSSMDYREIENIDFFKLMEFSSKYDILALNITNEYFITFEAYKIIKERKCGFENDIQRAFIRILSEYPDTLIFKKYGASVALKVSKFARMISDCPSSHELNLLNEYLVENRFNPGSTADLIASALGIYYLDEWYKKNNFDSRFSM</sequence>
<dbReference type="Pfam" id="PF01874">
    <property type="entry name" value="CitG"/>
    <property type="match status" value="1"/>
</dbReference>
<dbReference type="Proteomes" id="UP001432202">
    <property type="component" value="Chromosome"/>
</dbReference>
<evidence type="ECO:0000313" key="2">
    <source>
        <dbReference type="Proteomes" id="UP001432202"/>
    </source>
</evidence>